<sequence>MTTRAVYIDLLSRLDTDSFLLALRRFIARRGKPFEILCDQGTNFKGAEKELHQTYAELVPELQKQLACQQIMFRFNPPHAPHFGGCWRGKFALLNKLYRSLWELNRYQRKLFTLCLLRLKES</sequence>
<dbReference type="Gene3D" id="3.30.420.10">
    <property type="entry name" value="Ribonuclease H-like superfamily/Ribonuclease H"/>
    <property type="match status" value="1"/>
</dbReference>
<name>A0ABR3NRG6_9TELE</name>
<comment type="caution">
    <text evidence="1">The sequence shown here is derived from an EMBL/GenBank/DDBJ whole genome shotgun (WGS) entry which is preliminary data.</text>
</comment>
<accession>A0ABR3NRG6</accession>
<organism evidence="1 2">
    <name type="scientific">Cirrhinus molitorella</name>
    <name type="common">mud carp</name>
    <dbReference type="NCBI Taxonomy" id="172907"/>
    <lineage>
        <taxon>Eukaryota</taxon>
        <taxon>Metazoa</taxon>
        <taxon>Chordata</taxon>
        <taxon>Craniata</taxon>
        <taxon>Vertebrata</taxon>
        <taxon>Euteleostomi</taxon>
        <taxon>Actinopterygii</taxon>
        <taxon>Neopterygii</taxon>
        <taxon>Teleostei</taxon>
        <taxon>Ostariophysi</taxon>
        <taxon>Cypriniformes</taxon>
        <taxon>Cyprinidae</taxon>
        <taxon>Labeoninae</taxon>
        <taxon>Labeonini</taxon>
        <taxon>Cirrhinus</taxon>
    </lineage>
</organism>
<dbReference type="PANTHER" id="PTHR47331">
    <property type="entry name" value="PHD-TYPE DOMAIN-CONTAINING PROTEIN"/>
    <property type="match status" value="1"/>
</dbReference>
<dbReference type="EMBL" id="JAYMGO010000003">
    <property type="protein sequence ID" value="KAL1279514.1"/>
    <property type="molecule type" value="Genomic_DNA"/>
</dbReference>
<evidence type="ECO:0008006" key="3">
    <source>
        <dbReference type="Google" id="ProtNLM"/>
    </source>
</evidence>
<dbReference type="SUPFAM" id="SSF53098">
    <property type="entry name" value="Ribonuclease H-like"/>
    <property type="match status" value="1"/>
</dbReference>
<evidence type="ECO:0000313" key="1">
    <source>
        <dbReference type="EMBL" id="KAL1279514.1"/>
    </source>
</evidence>
<evidence type="ECO:0000313" key="2">
    <source>
        <dbReference type="Proteomes" id="UP001558613"/>
    </source>
</evidence>
<gene>
    <name evidence="1" type="ORF">QQF64_026187</name>
</gene>
<dbReference type="Proteomes" id="UP001558613">
    <property type="component" value="Unassembled WGS sequence"/>
</dbReference>
<reference evidence="1 2" key="1">
    <citation type="submission" date="2023-09" db="EMBL/GenBank/DDBJ databases">
        <authorList>
            <person name="Wang M."/>
        </authorList>
    </citation>
    <scope>NUCLEOTIDE SEQUENCE [LARGE SCALE GENOMIC DNA]</scope>
    <source>
        <strain evidence="1">GT-2023</strain>
        <tissue evidence="1">Liver</tissue>
    </source>
</reference>
<protein>
    <recommendedName>
        <fullName evidence="3">Integrase catalytic domain-containing protein</fullName>
    </recommendedName>
</protein>
<keyword evidence="2" id="KW-1185">Reference proteome</keyword>
<dbReference type="InterPro" id="IPR012337">
    <property type="entry name" value="RNaseH-like_sf"/>
</dbReference>
<proteinExistence type="predicted"/>
<dbReference type="InterPro" id="IPR036397">
    <property type="entry name" value="RNaseH_sf"/>
</dbReference>